<comment type="caution">
    <text evidence="2">The sequence shown here is derived from an EMBL/GenBank/DDBJ whole genome shotgun (WGS) entry which is preliminary data.</text>
</comment>
<feature type="domain" description="GmrSD restriction endonucleases N-terminal" evidence="1">
    <location>
        <begin position="13"/>
        <end position="256"/>
    </location>
</feature>
<dbReference type="EMBL" id="RQVQ01000065">
    <property type="protein sequence ID" value="RRJ86927.1"/>
    <property type="molecule type" value="Genomic_DNA"/>
</dbReference>
<dbReference type="AlphaFoldDB" id="A0A3P3VX53"/>
<keyword evidence="3" id="KW-1185">Reference proteome</keyword>
<sequence>MKTGRYALKDLLLHNEVDQFIIPELQRDYVWSTIEIDKIWESILKKYNEKLSFKSSVTILENDKELNNDLIKNHLQKQLDIVKYKQKFGFLYAYHDKELPGKFFLIDGQQRLTTFYILLIALYEKLALQDEFVRNYFVNNVPKLDYKVRESAHVFLQLFLKSFHAKKDFKEDANFFESEYNYDLTVKNIIANYTHFKTKLNTISTIDWKDFLDFIENYVEFNYFDTNLSAQGEKLYLYMNSRGFKLSSQEILRSKLIEKCEGDLKIEAGEKWEDWQNFFFKNRFDNADSDFGFESFLHHVAYIKKHIKGELTKELFDDFTNLKSFQTEEFNIDFLQLSKDTLERLLFENQENESYITDYFIKGGIDVKLSKKMIFRYLSVWYYLIKFENKVTEHELDVFRMFALNQSHTRKVEDTPIETLLVFFEFVDKLHTANILDEQNILLVTQYFDNKDEELQHETHKLKWLKDENKNEQLKVFLKELYFDEMFNELVEGETGCFFYWAEEIKENLFDFDFMRKCVSIVKQLAFKKDSNGRISKDFESKYLRRFVLSHFDYSDTKGTIKSFDKFNLINDERALFSRIFQKSEFIDILKELEHHFEINLQTLDYDQLVLKQDINNWQYYIIKYPELIEHSKNNFFTKGNSLAQYIVVRNTQHSTNNHYFMNVITQHFLNRSTEKYIFNLYDLDTIYLDFVIENNKVEVTYDREDRYAIDFKFDIERNEWYYILFVRSSGEKIIDGIRYFFSYEVKESLEQNAIVLHNDILSIVNNLPNELILNARYLYK</sequence>
<dbReference type="OrthoDB" id="3654724at2"/>
<proteinExistence type="predicted"/>
<dbReference type="RefSeq" id="WP_125020266.1">
    <property type="nucleotide sequence ID" value="NZ_RQVQ01000065.1"/>
</dbReference>
<evidence type="ECO:0000313" key="3">
    <source>
        <dbReference type="Proteomes" id="UP000275719"/>
    </source>
</evidence>
<dbReference type="Pfam" id="PF03235">
    <property type="entry name" value="GmrSD_N"/>
    <property type="match status" value="1"/>
</dbReference>
<dbReference type="InterPro" id="IPR004919">
    <property type="entry name" value="GmrSD_N"/>
</dbReference>
<accession>A0A3P3VX53</accession>
<dbReference type="PANTHER" id="PTHR35149:SF1">
    <property type="entry name" value="DUF5655 DOMAIN-CONTAINING PROTEIN"/>
    <property type="match status" value="1"/>
</dbReference>
<reference evidence="2 3" key="1">
    <citation type="submission" date="2018-11" db="EMBL/GenBank/DDBJ databases">
        <title>Flavobacterium sp. nov., YIM 102701-2 draft genome.</title>
        <authorList>
            <person name="Li G."/>
            <person name="Jiang Y."/>
        </authorList>
    </citation>
    <scope>NUCLEOTIDE SEQUENCE [LARGE SCALE GENOMIC DNA]</scope>
    <source>
        <strain evidence="2 3">YIM 102701-2</strain>
    </source>
</reference>
<organism evidence="2 3">
    <name type="scientific">Paenimyroides tangerinum</name>
    <dbReference type="NCBI Taxonomy" id="2488728"/>
    <lineage>
        <taxon>Bacteria</taxon>
        <taxon>Pseudomonadati</taxon>
        <taxon>Bacteroidota</taxon>
        <taxon>Flavobacteriia</taxon>
        <taxon>Flavobacteriales</taxon>
        <taxon>Flavobacteriaceae</taxon>
        <taxon>Paenimyroides</taxon>
    </lineage>
</organism>
<name>A0A3P3VX53_9FLAO</name>
<evidence type="ECO:0000259" key="1">
    <source>
        <dbReference type="Pfam" id="PF03235"/>
    </source>
</evidence>
<protein>
    <submittedName>
        <fullName evidence="2">DUF262 domain-containing protein</fullName>
    </submittedName>
</protein>
<dbReference type="Proteomes" id="UP000275719">
    <property type="component" value="Unassembled WGS sequence"/>
</dbReference>
<evidence type="ECO:0000313" key="2">
    <source>
        <dbReference type="EMBL" id="RRJ86927.1"/>
    </source>
</evidence>
<gene>
    <name evidence="2" type="ORF">EG240_15615</name>
</gene>
<dbReference type="PANTHER" id="PTHR35149">
    <property type="entry name" value="SLL5132 PROTEIN"/>
    <property type="match status" value="1"/>
</dbReference>